<accession>A0ABZ3GAS5</accession>
<evidence type="ECO:0000313" key="1">
    <source>
        <dbReference type="EMBL" id="XAN17609.1"/>
    </source>
</evidence>
<protein>
    <submittedName>
        <fullName evidence="1">Uncharacterized protein</fullName>
    </submittedName>
</protein>
<gene>
    <name evidence="1" type="ORF">AAIK43_06145</name>
</gene>
<evidence type="ECO:0000313" key="2">
    <source>
        <dbReference type="Proteomes" id="UP001446337"/>
    </source>
</evidence>
<sequence length="97" mass="10113">MSKINDGGPAFALQDPQAIHAKAAAAIEGVTDSDERDRLYTQARAAAVGGMTLRDYFAAKAMQGEVAACHSQRAKPDEVATFAYAVADAMLAARGAQ</sequence>
<keyword evidence="2" id="KW-1185">Reference proteome</keyword>
<dbReference type="Proteomes" id="UP001446337">
    <property type="component" value="Chromosome"/>
</dbReference>
<dbReference type="RefSeq" id="WP_343499217.1">
    <property type="nucleotide sequence ID" value="NZ_CP154792.1"/>
</dbReference>
<name>A0ABZ3GAS5_ACHDE</name>
<organism evidence="1 2">
    <name type="scientific">Achromobacter denitrificans</name>
    <name type="common">Alcaligenes denitrificans</name>
    <dbReference type="NCBI Taxonomy" id="32002"/>
    <lineage>
        <taxon>Bacteria</taxon>
        <taxon>Pseudomonadati</taxon>
        <taxon>Pseudomonadota</taxon>
        <taxon>Betaproteobacteria</taxon>
        <taxon>Burkholderiales</taxon>
        <taxon>Alcaligenaceae</taxon>
        <taxon>Achromobacter</taxon>
    </lineage>
</organism>
<dbReference type="EMBL" id="CP154792">
    <property type="protein sequence ID" value="XAN17609.1"/>
    <property type="molecule type" value="Genomic_DNA"/>
</dbReference>
<proteinExistence type="predicted"/>
<reference evidence="1 2" key="1">
    <citation type="submission" date="2024-05" db="EMBL/GenBank/DDBJ databases">
        <title>Achromobacter denitrificans. BP1, complete genome.</title>
        <authorList>
            <person name="Zhang B."/>
        </authorList>
    </citation>
    <scope>NUCLEOTIDE SEQUENCE [LARGE SCALE GENOMIC DNA]</scope>
    <source>
        <strain evidence="1 2">BP1</strain>
    </source>
</reference>